<dbReference type="GeneID" id="94169479"/>
<dbReference type="OrthoDB" id="260006at2759"/>
<accession>A0A836KFL9</accession>
<name>A0A836KFL9_LEIEN</name>
<dbReference type="Proteomes" id="UP000674179">
    <property type="component" value="Chromosome 32"/>
</dbReference>
<comment type="caution">
    <text evidence="3">The sequence shown here is derived from an EMBL/GenBank/DDBJ whole genome shotgun (WGS) entry which is preliminary data.</text>
</comment>
<dbReference type="EMBL" id="JAFHKP010000032">
    <property type="protein sequence ID" value="KAG5470902.1"/>
    <property type="molecule type" value="Genomic_DNA"/>
</dbReference>
<dbReference type="AlphaFoldDB" id="A0A836KFL9"/>
<keyword evidence="1" id="KW-0175">Coiled coil</keyword>
<dbReference type="KEGG" id="lenr:94169479"/>
<evidence type="ECO:0000313" key="4">
    <source>
        <dbReference type="Proteomes" id="UP000674179"/>
    </source>
</evidence>
<keyword evidence="4" id="KW-1185">Reference proteome</keyword>
<gene>
    <name evidence="3" type="ORF">CUR178_02208</name>
</gene>
<evidence type="ECO:0000256" key="2">
    <source>
        <dbReference type="SAM" id="MobiDB-lite"/>
    </source>
</evidence>
<dbReference type="RefSeq" id="XP_067690072.1">
    <property type="nucleotide sequence ID" value="XM_067833969.1"/>
</dbReference>
<proteinExistence type="predicted"/>
<evidence type="ECO:0000313" key="3">
    <source>
        <dbReference type="EMBL" id="KAG5470902.1"/>
    </source>
</evidence>
<sequence>MFDGVALPFADPPLGEASSASEEVRWMAFARDLVLQDLRSTPVEAQAWADAITRSLETQRGHYQSFRDFVSDMQARLGHDIGEGSPSPISGTLRHTGRGSRCGLLDPVEVAAPPLTLRRATAPGARVRSVRPLSSHEGTKLESEEEEEPLLISSSPSFTPSLTPVAVTQASLDGVFFEALLSQELNLTLWQSCGAPQEALQCALDELQRFDRSACEEDAVLRYLNTARCAEQRTYKRRRAELESQLRKTREKVFALEKLMGVGTAMLSPQEVGPGKRLRACILE</sequence>
<organism evidence="3 4">
    <name type="scientific">Leishmania enriettii</name>
    <dbReference type="NCBI Taxonomy" id="5663"/>
    <lineage>
        <taxon>Eukaryota</taxon>
        <taxon>Discoba</taxon>
        <taxon>Euglenozoa</taxon>
        <taxon>Kinetoplastea</taxon>
        <taxon>Metakinetoplastina</taxon>
        <taxon>Trypanosomatida</taxon>
        <taxon>Trypanosomatidae</taxon>
        <taxon>Leishmaniinae</taxon>
        <taxon>Leishmania</taxon>
    </lineage>
</organism>
<reference evidence="3 4" key="1">
    <citation type="submission" date="2021-02" db="EMBL/GenBank/DDBJ databases">
        <title>Leishmania (Mundinia) enrietti genome sequencing and assembly.</title>
        <authorList>
            <person name="Almutairi H."/>
            <person name="Gatherer D."/>
        </authorList>
    </citation>
    <scope>NUCLEOTIDE SEQUENCE [LARGE SCALE GENOMIC DNA]</scope>
    <source>
        <strain evidence="3">CUR178</strain>
    </source>
</reference>
<protein>
    <submittedName>
        <fullName evidence="3">Uncharacterized protein</fullName>
    </submittedName>
</protein>
<feature type="region of interest" description="Disordered" evidence="2">
    <location>
        <begin position="128"/>
        <end position="149"/>
    </location>
</feature>
<feature type="coiled-coil region" evidence="1">
    <location>
        <begin position="232"/>
        <end position="259"/>
    </location>
</feature>
<evidence type="ECO:0000256" key="1">
    <source>
        <dbReference type="SAM" id="Coils"/>
    </source>
</evidence>